<dbReference type="InterPro" id="IPR038765">
    <property type="entry name" value="Papain-like_cys_pep_sf"/>
</dbReference>
<dbReference type="Gene3D" id="3.90.70.10">
    <property type="entry name" value="Cysteine proteinases"/>
    <property type="match status" value="1"/>
</dbReference>
<dbReference type="Pfam" id="PF13529">
    <property type="entry name" value="Peptidase_C39_2"/>
    <property type="match status" value="1"/>
</dbReference>
<evidence type="ECO:0000259" key="1">
    <source>
        <dbReference type="Pfam" id="PF13529"/>
    </source>
</evidence>
<evidence type="ECO:0000313" key="3">
    <source>
        <dbReference type="Proteomes" id="UP000631421"/>
    </source>
</evidence>
<dbReference type="AlphaFoldDB" id="A0A926UW11"/>
<reference evidence="2" key="1">
    <citation type="journal article" date="2015" name="ISME J.">
        <title>Draft Genome Sequence of Streptomyces incarnatus NRRL8089, which Produces the Nucleoside Antibiotic Sinefungin.</title>
        <authorList>
            <person name="Oshima K."/>
            <person name="Hattori M."/>
            <person name="Shimizu H."/>
            <person name="Fukuda K."/>
            <person name="Nemoto M."/>
            <person name="Inagaki K."/>
            <person name="Tamura T."/>
        </authorList>
    </citation>
    <scope>NUCLEOTIDE SEQUENCE</scope>
    <source>
        <strain evidence="2">FACHB-1277</strain>
    </source>
</reference>
<dbReference type="RefSeq" id="WP_190351407.1">
    <property type="nucleotide sequence ID" value="NZ_JACJPY010000040.1"/>
</dbReference>
<proteinExistence type="predicted"/>
<accession>A0A926UW11</accession>
<name>A0A926UW11_9CYAN</name>
<dbReference type="SUPFAM" id="SSF54001">
    <property type="entry name" value="Cysteine proteinases"/>
    <property type="match status" value="1"/>
</dbReference>
<protein>
    <submittedName>
        <fullName evidence="2">C39 family peptidase</fullName>
    </submittedName>
</protein>
<evidence type="ECO:0000313" key="2">
    <source>
        <dbReference type="EMBL" id="MBD2151045.1"/>
    </source>
</evidence>
<organism evidence="2 3">
    <name type="scientific">Pseudanabaena cinerea FACHB-1277</name>
    <dbReference type="NCBI Taxonomy" id="2949581"/>
    <lineage>
        <taxon>Bacteria</taxon>
        <taxon>Bacillati</taxon>
        <taxon>Cyanobacteriota</taxon>
        <taxon>Cyanophyceae</taxon>
        <taxon>Pseudanabaenales</taxon>
        <taxon>Pseudanabaenaceae</taxon>
        <taxon>Pseudanabaena</taxon>
        <taxon>Pseudanabaena cinerea</taxon>
    </lineage>
</organism>
<gene>
    <name evidence="2" type="ORF">H6F44_13085</name>
</gene>
<feature type="domain" description="Peptidase C39-like" evidence="1">
    <location>
        <begin position="461"/>
        <end position="586"/>
    </location>
</feature>
<dbReference type="EMBL" id="JACJPY010000040">
    <property type="protein sequence ID" value="MBD2151045.1"/>
    <property type="molecule type" value="Genomic_DNA"/>
</dbReference>
<keyword evidence="3" id="KW-1185">Reference proteome</keyword>
<dbReference type="Proteomes" id="UP000631421">
    <property type="component" value="Unassembled WGS sequence"/>
</dbReference>
<sequence length="626" mass="69089">MTDSAKDLVNDPVKVAQGLGEPNRLPVAIAVTQATTEVLVNQAIAIAGAADFQQVAQILVTLPNNAAIKVQTNATAGTWQAKIPSGLPSPAAIYLRVRALGRDQQILQELIINVLVRGQAIALTVKQNTIFKRSTADSATLPPTARVEVRAGQTFEVWRYGSVDGHIKVLLKQPIAPVGEFGYFYAPHVELQAPVTLVVKQDTVFKVSTASSVSLPFDQKVTVKAGTRLLLKGKLDENRPNNHIFVKLGQPISPVGAEGYFFLPHVDLIKLEESLDFAPPTPVDDIPITGARLTVITDTFMKVSSLNASSLNDAQKLLVKAGTTYPIQGYASVNGHFRVKFQEAIAPVGLVGFFYWQHVTINKQGKAIAYDPDMKTLTIKQNTVLKKRPIDSRQLAPTELARLTAGSIYGLEGYSVSDIHFQVTLTEDLPPLGNMGYVFMGHTTIHQNGKAIEITPKRKVLGVPYFSQRDNPRDPFTTCNVTAIAMVLAFYGRRSRNPRQQLEDELYQWIIDRYGRQARTDNAVLQELYRAYGYRGGFSTARTWAQIKQELLENRPVVIGGYFTHGGHIITVIGFDEHGYIVHDPYGNALTGYRQTEGKGLRYPYIYMRDMCGVDGDVWAHFIAKA</sequence>
<comment type="caution">
    <text evidence="2">The sequence shown here is derived from an EMBL/GenBank/DDBJ whole genome shotgun (WGS) entry which is preliminary data.</text>
</comment>
<dbReference type="InterPro" id="IPR039564">
    <property type="entry name" value="Peptidase_C39-like"/>
</dbReference>
<reference evidence="2" key="2">
    <citation type="submission" date="2020-08" db="EMBL/GenBank/DDBJ databases">
        <authorList>
            <person name="Chen M."/>
            <person name="Teng W."/>
            <person name="Zhao L."/>
            <person name="Hu C."/>
            <person name="Zhou Y."/>
            <person name="Han B."/>
            <person name="Song L."/>
            <person name="Shu W."/>
        </authorList>
    </citation>
    <scope>NUCLEOTIDE SEQUENCE</scope>
    <source>
        <strain evidence="2">FACHB-1277</strain>
    </source>
</reference>